<dbReference type="Pfam" id="PF02020">
    <property type="entry name" value="W2"/>
    <property type="match status" value="1"/>
</dbReference>
<keyword evidence="4" id="KW-0396">Initiation factor</keyword>
<evidence type="ECO:0000256" key="5">
    <source>
        <dbReference type="ARBA" id="ARBA00022917"/>
    </source>
</evidence>
<name>A0A9P6XKS0_RHIOR</name>
<dbReference type="SMART" id="SM00515">
    <property type="entry name" value="eIF5C"/>
    <property type="match status" value="1"/>
</dbReference>
<dbReference type="GO" id="GO:0031369">
    <property type="term" value="F:translation initiation factor binding"/>
    <property type="evidence" value="ECO:0007669"/>
    <property type="project" value="InterPro"/>
</dbReference>
<evidence type="ECO:0000313" key="11">
    <source>
        <dbReference type="EMBL" id="KAG1316093.1"/>
    </source>
</evidence>
<dbReference type="Pfam" id="PF25084">
    <property type="entry name" value="LbH_EIF2B"/>
    <property type="match status" value="1"/>
</dbReference>
<dbReference type="AlphaFoldDB" id="A0A9P6XKS0"/>
<dbReference type="SUPFAM" id="SSF51161">
    <property type="entry name" value="Trimeric LpxA-like enzymes"/>
    <property type="match status" value="1"/>
</dbReference>
<dbReference type="PANTHER" id="PTHR45887">
    <property type="entry name" value="TRANSLATION INITIATION FACTOR EIF-2B SUBUNIT EPSILON"/>
    <property type="match status" value="1"/>
</dbReference>
<dbReference type="CDD" id="cd11558">
    <property type="entry name" value="W2_eIF2B_epsilon"/>
    <property type="match status" value="1"/>
</dbReference>
<dbReference type="Pfam" id="PF00483">
    <property type="entry name" value="NTP_transferase"/>
    <property type="match status" value="1"/>
</dbReference>
<dbReference type="InterPro" id="IPR044123">
    <property type="entry name" value="W2_eIF2B_epsilon"/>
</dbReference>
<reference evidence="11" key="1">
    <citation type="journal article" date="2020" name="Microb. Genom.">
        <title>Genetic diversity of clinical and environmental Mucorales isolates obtained from an investigation of mucormycosis cases among solid organ transplant recipients.</title>
        <authorList>
            <person name="Nguyen M.H."/>
            <person name="Kaul D."/>
            <person name="Muto C."/>
            <person name="Cheng S.J."/>
            <person name="Richter R.A."/>
            <person name="Bruno V.M."/>
            <person name="Liu G."/>
            <person name="Beyhan S."/>
            <person name="Sundermann A.J."/>
            <person name="Mounaud S."/>
            <person name="Pasculle A.W."/>
            <person name="Nierman W.C."/>
            <person name="Driscoll E."/>
            <person name="Cumbie R."/>
            <person name="Clancy C.J."/>
            <person name="Dupont C.L."/>
        </authorList>
    </citation>
    <scope>NUCLEOTIDE SEQUENCE</scope>
    <source>
        <strain evidence="11">GL11</strain>
    </source>
</reference>
<evidence type="ECO:0000256" key="1">
    <source>
        <dbReference type="ARBA" id="ARBA00004514"/>
    </source>
</evidence>
<evidence type="ECO:0000256" key="8">
    <source>
        <dbReference type="ARBA" id="ARBA00046432"/>
    </source>
</evidence>
<evidence type="ECO:0000256" key="2">
    <source>
        <dbReference type="ARBA" id="ARBA00007878"/>
    </source>
</evidence>
<comment type="subcellular location">
    <subcellularLocation>
        <location evidence="1">Cytoplasm</location>
        <location evidence="1">Cytosol</location>
    </subcellularLocation>
</comment>
<feature type="compositionally biased region" description="Acidic residues" evidence="9">
    <location>
        <begin position="440"/>
        <end position="449"/>
    </location>
</feature>
<feature type="region of interest" description="Disordered" evidence="9">
    <location>
        <begin position="434"/>
        <end position="457"/>
    </location>
</feature>
<dbReference type="Proteomes" id="UP000716291">
    <property type="component" value="Unassembled WGS sequence"/>
</dbReference>
<dbReference type="InterPro" id="IPR005835">
    <property type="entry name" value="NTP_transferase_dom"/>
</dbReference>
<dbReference type="SUPFAM" id="SSF48371">
    <property type="entry name" value="ARM repeat"/>
    <property type="match status" value="1"/>
</dbReference>
<comment type="similarity">
    <text evidence="2">Belongs to the eIF-2B gamma/epsilon subunits family.</text>
</comment>
<evidence type="ECO:0000256" key="9">
    <source>
        <dbReference type="SAM" id="MobiDB-lite"/>
    </source>
</evidence>
<dbReference type="GO" id="GO:0005829">
    <property type="term" value="C:cytosol"/>
    <property type="evidence" value="ECO:0007669"/>
    <property type="project" value="UniProtKB-SubCell"/>
</dbReference>
<evidence type="ECO:0000256" key="7">
    <source>
        <dbReference type="ARBA" id="ARBA00044345"/>
    </source>
</evidence>
<dbReference type="Gene3D" id="1.25.40.180">
    <property type="match status" value="1"/>
</dbReference>
<organism evidence="11 12">
    <name type="scientific">Rhizopus oryzae</name>
    <name type="common">Mucormycosis agent</name>
    <name type="synonym">Rhizopus arrhizus var. delemar</name>
    <dbReference type="NCBI Taxonomy" id="64495"/>
    <lineage>
        <taxon>Eukaryota</taxon>
        <taxon>Fungi</taxon>
        <taxon>Fungi incertae sedis</taxon>
        <taxon>Mucoromycota</taxon>
        <taxon>Mucoromycotina</taxon>
        <taxon>Mucoromycetes</taxon>
        <taxon>Mucorales</taxon>
        <taxon>Mucorineae</taxon>
        <taxon>Rhizopodaceae</taxon>
        <taxon>Rhizopus</taxon>
    </lineage>
</organism>
<dbReference type="CDD" id="cd04197">
    <property type="entry name" value="eIF-2B_epsilon_N"/>
    <property type="match status" value="1"/>
</dbReference>
<evidence type="ECO:0000313" key="12">
    <source>
        <dbReference type="Proteomes" id="UP000716291"/>
    </source>
</evidence>
<dbReference type="FunFam" id="3.90.550.10:FF:000066">
    <property type="entry name" value="Translation initiation factor eIF-2B subunit epsilon"/>
    <property type="match status" value="1"/>
</dbReference>
<evidence type="ECO:0000259" key="10">
    <source>
        <dbReference type="PROSITE" id="PS51363"/>
    </source>
</evidence>
<dbReference type="InterPro" id="IPR051956">
    <property type="entry name" value="eIF2B_epsilon"/>
</dbReference>
<keyword evidence="3" id="KW-0963">Cytoplasm</keyword>
<proteinExistence type="inferred from homology"/>
<dbReference type="GO" id="GO:0003743">
    <property type="term" value="F:translation initiation factor activity"/>
    <property type="evidence" value="ECO:0007669"/>
    <property type="project" value="UniProtKB-KW"/>
</dbReference>
<dbReference type="InterPro" id="IPR011004">
    <property type="entry name" value="Trimer_LpxA-like_sf"/>
</dbReference>
<keyword evidence="12" id="KW-1185">Reference proteome</keyword>
<dbReference type="Gene3D" id="2.160.10.10">
    <property type="entry name" value="Hexapeptide repeat proteins"/>
    <property type="match status" value="1"/>
</dbReference>
<dbReference type="Gene3D" id="3.90.550.10">
    <property type="entry name" value="Spore Coat Polysaccharide Biosynthesis Protein SpsA, Chain A"/>
    <property type="match status" value="1"/>
</dbReference>
<evidence type="ECO:0000256" key="6">
    <source>
        <dbReference type="ARBA" id="ARBA00044144"/>
    </source>
</evidence>
<accession>A0A9P6XKS0</accession>
<evidence type="ECO:0000256" key="4">
    <source>
        <dbReference type="ARBA" id="ARBA00022540"/>
    </source>
</evidence>
<comment type="subunit">
    <text evidence="8">Component of the translation initiation factor 2B (eIF2B) complex which is a heterodecamer of two sets of five different subunits: alpha, beta, gamma, delta and epsilon. Subunits alpha, beta and delta comprise a regulatory subcomplex and subunits epsilon and gamma comprise a catalytic subcomplex. Within the complex, the hexameric regulatory complex resides at the center, with the two heterodimeric catalytic subcomplexes bound on opposite sides.</text>
</comment>
<feature type="domain" description="W2" evidence="10">
    <location>
        <begin position="531"/>
        <end position="696"/>
    </location>
</feature>
<dbReference type="PANTHER" id="PTHR45887:SF1">
    <property type="entry name" value="TRANSLATION INITIATION FACTOR EIF-2B SUBUNIT EPSILON"/>
    <property type="match status" value="1"/>
</dbReference>
<dbReference type="EMBL" id="JAANQT010000008">
    <property type="protein sequence ID" value="KAG1316093.1"/>
    <property type="molecule type" value="Genomic_DNA"/>
</dbReference>
<dbReference type="GO" id="GO:0005851">
    <property type="term" value="C:eukaryotic translation initiation factor 2B complex"/>
    <property type="evidence" value="ECO:0007669"/>
    <property type="project" value="TreeGrafter"/>
</dbReference>
<evidence type="ECO:0000256" key="3">
    <source>
        <dbReference type="ARBA" id="ARBA00022490"/>
    </source>
</evidence>
<dbReference type="GO" id="GO:0005085">
    <property type="term" value="F:guanyl-nucleotide exchange factor activity"/>
    <property type="evidence" value="ECO:0007669"/>
    <property type="project" value="InterPro"/>
</dbReference>
<dbReference type="PROSITE" id="PS51363">
    <property type="entry name" value="W2"/>
    <property type="match status" value="1"/>
</dbReference>
<dbReference type="InterPro" id="IPR016024">
    <property type="entry name" value="ARM-type_fold"/>
</dbReference>
<keyword evidence="5" id="KW-0648">Protein biosynthesis</keyword>
<dbReference type="InterPro" id="IPR035543">
    <property type="entry name" value="eIF-2B_epsilon_N"/>
</dbReference>
<dbReference type="InterPro" id="IPR003307">
    <property type="entry name" value="W2_domain"/>
</dbReference>
<sequence>MPPKQKKNNTNTNQEEEESFQAVILTDSFEEQFLPLSHELPRCLMPVCNIPVIEYTLEVLAAADIFEVFVVCTSHVDAIKSYFEHSDWTKPNSKLSIQVIAAPDCLSVGDALRELDARQLITTDFVLTTGELVSNVNLNQVLEEHRARKKTDKNSIMTMLLKEATRSHTARAKDANSVFVLDPRTDQCVYYESVVSLPRKRRVEMSPEIFENRPQIEFRNDLVDPYFDVCSVEVPPLFTENFDWQRLRSDFVHGILTSDILGKTIYTKIVAEPYLARVQNEALYNTIRHSHHILNRWAFPIAPETNLKAGDDYEFSRGNIYKAKNVVLSRSCIIDENVQIGSGTVIGENSRIANSIIGKNCIIGDNVVLEGAFLWDNVTVESNCYVKQSIVGHNSSILENTSIHQGCLISVNVKIGPDMKIEKYSRLSLLPQPKNTMFEESSEEEEEDEEHQHTLTGPNGEYVYLWTLRADDDEEIDIRNLKLGSLAYNMADISIKDEDLTESASEVGESDDSDSDIDAMSGAWGLEPSMAKKTEEFKKEIAQTVERSINEGHTVDTAALEVTGLRMSSNGSYTDVREVIIPIILDHIDVNSPVQSVKTVFGKWSSLIGKMTHSPEDQLHVLQVLQRHCATQEHLSKIFLSSIQILYNNDFVEEDAIRIWYNSESSKANPTESKLREKATKLIEWLDEAEEEDSDDDE</sequence>
<dbReference type="SUPFAM" id="SSF53448">
    <property type="entry name" value="Nucleotide-diphospho-sugar transferases"/>
    <property type="match status" value="1"/>
</dbReference>
<protein>
    <recommendedName>
        <fullName evidence="6">Translation initiation factor eIF2B subunit epsilon</fullName>
    </recommendedName>
    <alternativeName>
        <fullName evidence="7">eIF2B GDP-GTP exchange factor subunit epsilon</fullName>
    </alternativeName>
</protein>
<gene>
    <name evidence="11" type="ORF">G6F64_000147</name>
</gene>
<comment type="caution">
    <text evidence="11">The sequence shown here is derived from an EMBL/GenBank/DDBJ whole genome shotgun (WGS) entry which is preliminary data.</text>
</comment>
<dbReference type="InterPro" id="IPR056764">
    <property type="entry name" value="LbH_EIF2B3/5"/>
</dbReference>
<dbReference type="InterPro" id="IPR029044">
    <property type="entry name" value="Nucleotide-diphossugar_trans"/>
</dbReference>